<evidence type="ECO:0000313" key="3">
    <source>
        <dbReference type="EMBL" id="CAL6064904.1"/>
    </source>
</evidence>
<protein>
    <submittedName>
        <fullName evidence="3">Hypothetical_protein</fullName>
    </submittedName>
</protein>
<comment type="caution">
    <text evidence="2">The sequence shown here is derived from an EMBL/GenBank/DDBJ whole genome shotgun (WGS) entry which is preliminary data.</text>
</comment>
<dbReference type="AlphaFoldDB" id="A0AA86V4I0"/>
<reference evidence="2" key="1">
    <citation type="submission" date="2023-06" db="EMBL/GenBank/DDBJ databases">
        <authorList>
            <person name="Kurt Z."/>
        </authorList>
    </citation>
    <scope>NUCLEOTIDE SEQUENCE</scope>
</reference>
<evidence type="ECO:0000313" key="2">
    <source>
        <dbReference type="EMBL" id="CAI9976047.1"/>
    </source>
</evidence>
<name>A0AA86V4I0_9EUKA</name>
<sequence length="133" mass="15707">MPLTLLTLACPNNAKQRPQLQQNITIQPSLLKQLRLFLTTTHLFLMVQVVYFMLQSINAKLPQMLKFQPLQRKELISSMKSQQFSMRMLKYLLMKMLKQLIITNTNWTQRLNSTQLQQKQPYSSRTSGKNNRH</sequence>
<proteinExistence type="predicted"/>
<gene>
    <name evidence="3" type="ORF">HINF_LOCUS51584</name>
    <name evidence="2" type="ORF">HINF_LOCUS63692</name>
</gene>
<evidence type="ECO:0000256" key="1">
    <source>
        <dbReference type="SAM" id="MobiDB-lite"/>
    </source>
</evidence>
<dbReference type="EMBL" id="CATOUU010001171">
    <property type="protein sequence ID" value="CAI9976047.1"/>
    <property type="molecule type" value="Genomic_DNA"/>
</dbReference>
<dbReference type="EMBL" id="CAXDID020000252">
    <property type="protein sequence ID" value="CAL6064904.1"/>
    <property type="molecule type" value="Genomic_DNA"/>
</dbReference>
<keyword evidence="4" id="KW-1185">Reference proteome</keyword>
<accession>A0AA86V4I0</accession>
<evidence type="ECO:0000313" key="4">
    <source>
        <dbReference type="Proteomes" id="UP001642409"/>
    </source>
</evidence>
<organism evidence="2">
    <name type="scientific">Hexamita inflata</name>
    <dbReference type="NCBI Taxonomy" id="28002"/>
    <lineage>
        <taxon>Eukaryota</taxon>
        <taxon>Metamonada</taxon>
        <taxon>Diplomonadida</taxon>
        <taxon>Hexamitidae</taxon>
        <taxon>Hexamitinae</taxon>
        <taxon>Hexamita</taxon>
    </lineage>
</organism>
<reference evidence="3 4" key="2">
    <citation type="submission" date="2024-07" db="EMBL/GenBank/DDBJ databases">
        <authorList>
            <person name="Akdeniz Z."/>
        </authorList>
    </citation>
    <scope>NUCLEOTIDE SEQUENCE [LARGE SCALE GENOMIC DNA]</scope>
</reference>
<dbReference type="Proteomes" id="UP001642409">
    <property type="component" value="Unassembled WGS sequence"/>
</dbReference>
<feature type="region of interest" description="Disordered" evidence="1">
    <location>
        <begin position="113"/>
        <end position="133"/>
    </location>
</feature>